<sequence>MKLSLSELQKEYRHEPLKFDEVLDLKADLMECYPEDVLDVTPVHINGMVSVEGNGDVLFYAHVNATLTVPSTRSLAPVELPTDFDVTEFYVASQAALTRYEKTDVVLVVADDEIDVDKAIADNLLLQIPMQVLTKAEQSANDLPEGQDWQVTIEGDGEADESDSKTVDPRLAKLKNFFDDSSKDDEQ</sequence>
<proteinExistence type="predicted"/>
<evidence type="ECO:0000256" key="1">
    <source>
        <dbReference type="SAM" id="MobiDB-lite"/>
    </source>
</evidence>
<dbReference type="Proteomes" id="UP000198374">
    <property type="component" value="Unassembled WGS sequence"/>
</dbReference>
<dbReference type="EMBL" id="BCMF01000002">
    <property type="protein sequence ID" value="GAW98374.1"/>
    <property type="molecule type" value="Genomic_DNA"/>
</dbReference>
<dbReference type="OrthoDB" id="9790372at2"/>
<gene>
    <name evidence="2" type="ORF">IWT30_00319</name>
</gene>
<dbReference type="RefSeq" id="WP_089108205.1">
    <property type="nucleotide sequence ID" value="NZ_BCMF01000002.1"/>
</dbReference>
<keyword evidence="2" id="KW-0238">DNA-binding</keyword>
<dbReference type="Pfam" id="PF02620">
    <property type="entry name" value="YceD"/>
    <property type="match status" value="1"/>
</dbReference>
<reference evidence="2 3" key="1">
    <citation type="submission" date="2015-11" db="EMBL/GenBank/DDBJ databases">
        <title>Draft genome sequences of new species of the genus Lactobacillus isolated from orchardgrass silage.</title>
        <authorList>
            <person name="Tohno M."/>
            <person name="Tanizawa Y."/>
            <person name="Arita M."/>
        </authorList>
    </citation>
    <scope>NUCLEOTIDE SEQUENCE [LARGE SCALE GENOMIC DNA]</scope>
    <source>
        <strain evidence="2 3">IWT30</strain>
    </source>
</reference>
<accession>A0A1Z5I9F3</accession>
<evidence type="ECO:0000313" key="3">
    <source>
        <dbReference type="Proteomes" id="UP000198374"/>
    </source>
</evidence>
<comment type="caution">
    <text evidence="2">The sequence shown here is derived from an EMBL/GenBank/DDBJ whole genome shotgun (WGS) entry which is preliminary data.</text>
</comment>
<organism evidence="2 3">
    <name type="scientific">Secundilactobacillus mixtipabuli</name>
    <dbReference type="NCBI Taxonomy" id="1435342"/>
    <lineage>
        <taxon>Bacteria</taxon>
        <taxon>Bacillati</taxon>
        <taxon>Bacillota</taxon>
        <taxon>Bacilli</taxon>
        <taxon>Lactobacillales</taxon>
        <taxon>Lactobacillaceae</taxon>
        <taxon>Secundilactobacillus</taxon>
    </lineage>
</organism>
<evidence type="ECO:0000313" key="2">
    <source>
        <dbReference type="EMBL" id="GAW98374.1"/>
    </source>
</evidence>
<keyword evidence="3" id="KW-1185">Reference proteome</keyword>
<feature type="region of interest" description="Disordered" evidence="1">
    <location>
        <begin position="139"/>
        <end position="167"/>
    </location>
</feature>
<dbReference type="AlphaFoldDB" id="A0A1Z5I9F3"/>
<dbReference type="GO" id="GO:0003677">
    <property type="term" value="F:DNA binding"/>
    <property type="evidence" value="ECO:0007669"/>
    <property type="project" value="UniProtKB-KW"/>
</dbReference>
<dbReference type="InterPro" id="IPR003772">
    <property type="entry name" value="YceD"/>
</dbReference>
<name>A0A1Z5I9F3_9LACO</name>
<protein>
    <submittedName>
        <fullName evidence="2">DNA-binding protein</fullName>
    </submittedName>
</protein>